<gene>
    <name evidence="1" type="ORF">OESDEN_22765</name>
</gene>
<feature type="non-terminal residue" evidence="1">
    <location>
        <position position="1"/>
    </location>
</feature>
<accession>A0A0B1S151</accession>
<dbReference type="EMBL" id="KN610586">
    <property type="protein sequence ID" value="KHJ77616.1"/>
    <property type="molecule type" value="Genomic_DNA"/>
</dbReference>
<dbReference type="OrthoDB" id="338231at2759"/>
<organism evidence="1 2">
    <name type="scientific">Oesophagostomum dentatum</name>
    <name type="common">Nodular worm</name>
    <dbReference type="NCBI Taxonomy" id="61180"/>
    <lineage>
        <taxon>Eukaryota</taxon>
        <taxon>Metazoa</taxon>
        <taxon>Ecdysozoa</taxon>
        <taxon>Nematoda</taxon>
        <taxon>Chromadorea</taxon>
        <taxon>Rhabditida</taxon>
        <taxon>Rhabditina</taxon>
        <taxon>Rhabditomorpha</taxon>
        <taxon>Strongyloidea</taxon>
        <taxon>Strongylidae</taxon>
        <taxon>Oesophagostomum</taxon>
    </lineage>
</organism>
<dbReference type="AlphaFoldDB" id="A0A0B1S151"/>
<protein>
    <submittedName>
        <fullName evidence="1">Uncharacterized protein</fullName>
    </submittedName>
</protein>
<evidence type="ECO:0000313" key="1">
    <source>
        <dbReference type="EMBL" id="KHJ77616.1"/>
    </source>
</evidence>
<keyword evidence="2" id="KW-1185">Reference proteome</keyword>
<name>A0A0B1S151_OESDE</name>
<reference evidence="1 2" key="1">
    <citation type="submission" date="2014-03" db="EMBL/GenBank/DDBJ databases">
        <title>Draft genome of the hookworm Oesophagostomum dentatum.</title>
        <authorList>
            <person name="Mitreva M."/>
        </authorList>
    </citation>
    <scope>NUCLEOTIDE SEQUENCE [LARGE SCALE GENOMIC DNA]</scope>
    <source>
        <strain evidence="1 2">OD-Hann</strain>
    </source>
</reference>
<evidence type="ECO:0000313" key="2">
    <source>
        <dbReference type="Proteomes" id="UP000053660"/>
    </source>
</evidence>
<sequence>SMPKLSTDNAEAAIVPDYQDRTAEVVVELEKGTVHLLPFLSVQQQVEQGYGFERFVFLCYALNLLHKCKLPFEENVREFGNTRQKERAASIRENQ</sequence>
<dbReference type="Proteomes" id="UP000053660">
    <property type="component" value="Unassembled WGS sequence"/>
</dbReference>
<proteinExistence type="predicted"/>
<dbReference type="Gene3D" id="3.40.5.60">
    <property type="match status" value="1"/>
</dbReference>